<evidence type="ECO:0000313" key="3">
    <source>
        <dbReference type="EMBL" id="SAK97316.1"/>
    </source>
</evidence>
<feature type="domain" description="FAD dependent oxidoreductase" evidence="2">
    <location>
        <begin position="36"/>
        <end position="389"/>
    </location>
</feature>
<dbReference type="STRING" id="1777141.AWB80_07341"/>
<dbReference type="Gene3D" id="3.30.9.10">
    <property type="entry name" value="D-Amino Acid Oxidase, subunit A, domain 2"/>
    <property type="match status" value="1"/>
</dbReference>
<protein>
    <submittedName>
        <fullName evidence="3">FAD dependent oxidoreductase</fullName>
    </submittedName>
</protein>
<gene>
    <name evidence="3" type="ORF">AWB80_07341</name>
</gene>
<keyword evidence="4" id="KW-1185">Reference proteome</keyword>
<keyword evidence="1" id="KW-0560">Oxidoreductase</keyword>
<name>A0A158DT31_9BURK</name>
<proteinExistence type="predicted"/>
<organism evidence="3 4">
    <name type="scientific">Caballeronia pedi</name>
    <dbReference type="NCBI Taxonomy" id="1777141"/>
    <lineage>
        <taxon>Bacteria</taxon>
        <taxon>Pseudomonadati</taxon>
        <taxon>Pseudomonadota</taxon>
        <taxon>Betaproteobacteria</taxon>
        <taxon>Burkholderiales</taxon>
        <taxon>Burkholderiaceae</taxon>
        <taxon>Caballeronia</taxon>
    </lineage>
</organism>
<dbReference type="InterPro" id="IPR036188">
    <property type="entry name" value="FAD/NAD-bd_sf"/>
</dbReference>
<dbReference type="OrthoDB" id="9342835at2"/>
<reference evidence="3" key="1">
    <citation type="submission" date="2016-01" db="EMBL/GenBank/DDBJ databases">
        <authorList>
            <person name="Peeters C."/>
        </authorList>
    </citation>
    <scope>NUCLEOTIDE SEQUENCE [LARGE SCALE GENOMIC DNA]</scope>
    <source>
        <strain evidence="3">LMG 29323</strain>
    </source>
</reference>
<dbReference type="AlphaFoldDB" id="A0A158DT31"/>
<sequence length="438" mass="47492">MNMTGNILTSDFKAQPFWWEEAAPFTHRIELPPQVDVVIVGSGFCGLSAGLRCLELGQTVLVVDAGPIGGLASSRSGAMLSSGQKFLLNGASKSFSEEKVDAVSLLHAEAFDYVKGLAVDEKLDFDFQQCGRLFLASVPSDAARFDEHARVLRARAGVSARVLARSELHREIGSDFYFGGMVVEEFGGIHPSKFGRALANRFLAAGGLAASHVRVSNVARTRGRFDVRTARGTVSARHVLFATNGYTDGAFGYLKRRIAPAASYIIATEPLSAGLMARVMPNRRMYSDSKRNLWYFRPSPSGERILFGARPAAMPVPVEEAATTLHGFLCQVFPQLAATKISHCWTGNVAMTSSHLQQIGSVDGIYYAVGCNGSGAAIMPYVGRLAAERMLGVRATPTLFETSPFKAFPPYGDFPWFVPLAVAGYEMLDWMDRKRAGI</sequence>
<evidence type="ECO:0000256" key="1">
    <source>
        <dbReference type="ARBA" id="ARBA00023002"/>
    </source>
</evidence>
<dbReference type="PANTHER" id="PTHR13847">
    <property type="entry name" value="SARCOSINE DEHYDROGENASE-RELATED"/>
    <property type="match status" value="1"/>
</dbReference>
<dbReference type="InterPro" id="IPR006076">
    <property type="entry name" value="FAD-dep_OxRdtase"/>
</dbReference>
<dbReference type="GO" id="GO:0005737">
    <property type="term" value="C:cytoplasm"/>
    <property type="evidence" value="ECO:0007669"/>
    <property type="project" value="TreeGrafter"/>
</dbReference>
<dbReference type="Proteomes" id="UP000054911">
    <property type="component" value="Unassembled WGS sequence"/>
</dbReference>
<evidence type="ECO:0000313" key="4">
    <source>
        <dbReference type="Proteomes" id="UP000054911"/>
    </source>
</evidence>
<dbReference type="GO" id="GO:0016491">
    <property type="term" value="F:oxidoreductase activity"/>
    <property type="evidence" value="ECO:0007669"/>
    <property type="project" value="UniProtKB-KW"/>
</dbReference>
<dbReference type="EMBL" id="FCOE02000046">
    <property type="protein sequence ID" value="SAK97316.1"/>
    <property type="molecule type" value="Genomic_DNA"/>
</dbReference>
<dbReference type="PANTHER" id="PTHR13847:SF281">
    <property type="entry name" value="FAD DEPENDENT OXIDOREDUCTASE DOMAIN-CONTAINING PROTEIN"/>
    <property type="match status" value="1"/>
</dbReference>
<dbReference type="SUPFAM" id="SSF51905">
    <property type="entry name" value="FAD/NAD(P)-binding domain"/>
    <property type="match status" value="1"/>
</dbReference>
<dbReference type="Gene3D" id="3.50.50.60">
    <property type="entry name" value="FAD/NAD(P)-binding domain"/>
    <property type="match status" value="1"/>
</dbReference>
<accession>A0A158DT31</accession>
<dbReference type="RefSeq" id="WP_061179559.1">
    <property type="nucleotide sequence ID" value="NZ_FCOE02000046.1"/>
</dbReference>
<evidence type="ECO:0000259" key="2">
    <source>
        <dbReference type="Pfam" id="PF01266"/>
    </source>
</evidence>
<dbReference type="Pfam" id="PF01266">
    <property type="entry name" value="DAO"/>
    <property type="match status" value="1"/>
</dbReference>
<comment type="caution">
    <text evidence="3">The sequence shown here is derived from an EMBL/GenBank/DDBJ whole genome shotgun (WGS) entry which is preliminary data.</text>
</comment>